<dbReference type="CDD" id="cd00090">
    <property type="entry name" value="HTH_ARSR"/>
    <property type="match status" value="1"/>
</dbReference>
<gene>
    <name evidence="5" type="ORF">KSW38_06270</name>
</gene>
<sequence length="168" mass="18081">MISIDKLDAELLKRLHGNARAGVAELAAQLGISRNTVLGRLQRLETAGILKGFSPVMNLEAAGIPVQAFIGLELDQRQLTSVVDALSKIPEVLEVTTQAGREDLMVRVASTTLQGVQSAAARMVDIPGVRHTNTTLTVSTPLPYRVQPLLDHLTRNSGWGRSTPLPET</sequence>
<evidence type="ECO:0000259" key="4">
    <source>
        <dbReference type="PROSITE" id="PS50956"/>
    </source>
</evidence>
<evidence type="ECO:0000313" key="6">
    <source>
        <dbReference type="Proteomes" id="UP000824166"/>
    </source>
</evidence>
<protein>
    <submittedName>
        <fullName evidence="5">Lrp/AsnC family transcriptional regulator</fullName>
    </submittedName>
</protein>
<name>A0ABS6I638_9MICC</name>
<keyword evidence="3" id="KW-0804">Transcription</keyword>
<dbReference type="Pfam" id="PF13404">
    <property type="entry name" value="HTH_AsnC-type"/>
    <property type="match status" value="1"/>
</dbReference>
<dbReference type="EMBL" id="JAHOPC010000002">
    <property type="protein sequence ID" value="MBU8865894.1"/>
    <property type="molecule type" value="Genomic_DNA"/>
</dbReference>
<dbReference type="PROSITE" id="PS50956">
    <property type="entry name" value="HTH_ASNC_2"/>
    <property type="match status" value="1"/>
</dbReference>
<reference evidence="5 6" key="1">
    <citation type="submission" date="2021-06" db="EMBL/GenBank/DDBJ databases">
        <authorList>
            <person name="Jeong J.W."/>
        </authorList>
    </citation>
    <scope>NUCLEOTIDE SEQUENCE [LARGE SCALE GENOMIC DNA]</scope>
    <source>
        <strain evidence="5 6">MMS21-TAE1-1</strain>
    </source>
</reference>
<dbReference type="InterPro" id="IPR000485">
    <property type="entry name" value="AsnC-type_HTH_dom"/>
</dbReference>
<organism evidence="5 6">
    <name type="scientific">Paenarthrobacter aromaticivorans</name>
    <dbReference type="NCBI Taxonomy" id="2849150"/>
    <lineage>
        <taxon>Bacteria</taxon>
        <taxon>Bacillati</taxon>
        <taxon>Actinomycetota</taxon>
        <taxon>Actinomycetes</taxon>
        <taxon>Micrococcales</taxon>
        <taxon>Micrococcaceae</taxon>
        <taxon>Paenarthrobacter</taxon>
    </lineage>
</organism>
<feature type="domain" description="HTH asnC-type" evidence="4">
    <location>
        <begin position="4"/>
        <end position="65"/>
    </location>
</feature>
<keyword evidence="6" id="KW-1185">Reference proteome</keyword>
<dbReference type="InterPro" id="IPR019887">
    <property type="entry name" value="Tscrpt_reg_AsnC/Lrp_C"/>
</dbReference>
<dbReference type="RefSeq" id="WP_216923722.1">
    <property type="nucleotide sequence ID" value="NZ_JAHOPC010000002.1"/>
</dbReference>
<evidence type="ECO:0000256" key="2">
    <source>
        <dbReference type="ARBA" id="ARBA00023125"/>
    </source>
</evidence>
<dbReference type="PANTHER" id="PTHR30154:SF34">
    <property type="entry name" value="TRANSCRIPTIONAL REGULATOR AZLB"/>
    <property type="match status" value="1"/>
</dbReference>
<dbReference type="InterPro" id="IPR019885">
    <property type="entry name" value="Tscrpt_reg_HTH_AsnC-type_CS"/>
</dbReference>
<dbReference type="InterPro" id="IPR019888">
    <property type="entry name" value="Tscrpt_reg_AsnC-like"/>
</dbReference>
<dbReference type="PROSITE" id="PS00519">
    <property type="entry name" value="HTH_ASNC_1"/>
    <property type="match status" value="1"/>
</dbReference>
<dbReference type="PANTHER" id="PTHR30154">
    <property type="entry name" value="LEUCINE-RESPONSIVE REGULATORY PROTEIN"/>
    <property type="match status" value="1"/>
</dbReference>
<dbReference type="InterPro" id="IPR011991">
    <property type="entry name" value="ArsR-like_HTH"/>
</dbReference>
<dbReference type="SMART" id="SM00344">
    <property type="entry name" value="HTH_ASNC"/>
    <property type="match status" value="1"/>
</dbReference>
<evidence type="ECO:0000256" key="3">
    <source>
        <dbReference type="ARBA" id="ARBA00023163"/>
    </source>
</evidence>
<dbReference type="Proteomes" id="UP000824166">
    <property type="component" value="Unassembled WGS sequence"/>
</dbReference>
<keyword evidence="2" id="KW-0238">DNA-binding</keyword>
<comment type="caution">
    <text evidence="5">The sequence shown here is derived from an EMBL/GenBank/DDBJ whole genome shotgun (WGS) entry which is preliminary data.</text>
</comment>
<proteinExistence type="predicted"/>
<dbReference type="Pfam" id="PF01037">
    <property type="entry name" value="AsnC_trans_reg"/>
    <property type="match status" value="1"/>
</dbReference>
<keyword evidence="1" id="KW-0805">Transcription regulation</keyword>
<evidence type="ECO:0000313" key="5">
    <source>
        <dbReference type="EMBL" id="MBU8865894.1"/>
    </source>
</evidence>
<accession>A0ABS6I638</accession>
<evidence type="ECO:0000256" key="1">
    <source>
        <dbReference type="ARBA" id="ARBA00023015"/>
    </source>
</evidence>